<evidence type="ECO:0000313" key="1">
    <source>
        <dbReference type="EMBL" id="CAH2077886.1"/>
    </source>
</evidence>
<dbReference type="Proteomes" id="UP000836841">
    <property type="component" value="Chromosome 7"/>
</dbReference>
<organism evidence="1 2">
    <name type="scientific">Thlaspi arvense</name>
    <name type="common">Field penny-cress</name>
    <dbReference type="NCBI Taxonomy" id="13288"/>
    <lineage>
        <taxon>Eukaryota</taxon>
        <taxon>Viridiplantae</taxon>
        <taxon>Streptophyta</taxon>
        <taxon>Embryophyta</taxon>
        <taxon>Tracheophyta</taxon>
        <taxon>Spermatophyta</taxon>
        <taxon>Magnoliopsida</taxon>
        <taxon>eudicotyledons</taxon>
        <taxon>Gunneridae</taxon>
        <taxon>Pentapetalae</taxon>
        <taxon>rosids</taxon>
        <taxon>malvids</taxon>
        <taxon>Brassicales</taxon>
        <taxon>Brassicaceae</taxon>
        <taxon>Thlaspideae</taxon>
        <taxon>Thlaspi</taxon>
    </lineage>
</organism>
<proteinExistence type="predicted"/>
<dbReference type="AlphaFoldDB" id="A0AAU9SZ27"/>
<dbReference type="PANTHER" id="PTHR34554">
    <property type="entry name" value="RGS1-HXK1-INTERACTING PROTEIN 1"/>
    <property type="match status" value="1"/>
</dbReference>
<evidence type="ECO:0000313" key="2">
    <source>
        <dbReference type="Proteomes" id="UP000836841"/>
    </source>
</evidence>
<dbReference type="PANTHER" id="PTHR34554:SF2">
    <property type="entry name" value="RGS1-HXK1-INTERACTING PROTEIN 1"/>
    <property type="match status" value="1"/>
</dbReference>
<protein>
    <recommendedName>
        <fullName evidence="3">GED domain-containing protein</fullName>
    </recommendedName>
</protein>
<sequence length="284" mass="31704">MSETEATGVTDDSASATAVAADATEHKAIGVVDSVEEAIGGAEKWVDDFQRTVKESTDSAIRSARSLRENSTSQFRSIQDFIPHALTQYKTYENAFFSKVTEELTYAKEHPAATAGIGLAAALVLMRGPRRFLLRNTLGRFQSEEAQFLRAEKHVQELNMSVDLMKKESKKLLERSALAEKDMKRGLSELMDSGNNIHRLAKSVHKVECEATEIHAIFCHYYIRSQLTQTLEFAVDLMDGLRQIPGREAIKLRAEVASMTSVLRQKRIALNKIIMRMSELGVPV</sequence>
<name>A0AAU9SZ27_THLAR</name>
<dbReference type="EMBL" id="OU466863">
    <property type="protein sequence ID" value="CAH2077886.1"/>
    <property type="molecule type" value="Genomic_DNA"/>
</dbReference>
<reference evidence="1 2" key="1">
    <citation type="submission" date="2022-03" db="EMBL/GenBank/DDBJ databases">
        <authorList>
            <person name="Nunn A."/>
            <person name="Chopra R."/>
            <person name="Nunn A."/>
            <person name="Contreras Garrido A."/>
        </authorList>
    </citation>
    <scope>NUCLEOTIDE SEQUENCE [LARGE SCALE GENOMIC DNA]</scope>
</reference>
<evidence type="ECO:0008006" key="3">
    <source>
        <dbReference type="Google" id="ProtNLM"/>
    </source>
</evidence>
<keyword evidence="2" id="KW-1185">Reference proteome</keyword>
<dbReference type="InterPro" id="IPR053284">
    <property type="entry name" value="RGS1-HXK1_interactor"/>
</dbReference>
<gene>
    <name evidence="1" type="ORF">TAV2_LOCUS25209</name>
</gene>
<accession>A0AAU9SZ27</accession>